<dbReference type="InterPro" id="IPR001753">
    <property type="entry name" value="Enoyl-CoA_hydra/iso"/>
</dbReference>
<sequence>MSATHHLNRTNHDGGIVEVSLNRAPVNALSPEFLFDFKDLMDGLAAETEVRAIVLTSPFKVFSAGLDLKEAQEFDLGQQNAIVEGLNVGFLSLFANPKPVVCSVDGAAIAGGLFFVLGSDIRVASPRAKLGLAEVRVGADFPVGPLEIARATLTPDALRRLMLTGQPLDAGEAHRYGILDAVTEGSSRDRAMIEAQALAQLPPNTYASIKQQIRCGVIRIIEQAMRDGANRSETGWFSDETKPAMQRMIG</sequence>
<dbReference type="Pfam" id="PF00378">
    <property type="entry name" value="ECH_1"/>
    <property type="match status" value="1"/>
</dbReference>
<keyword evidence="1" id="KW-0456">Lyase</keyword>
<accession>A0A2R8C8P4</accession>
<name>A0A2R8C8P4_9RHOB</name>
<dbReference type="OrthoDB" id="8640486at2"/>
<keyword evidence="2" id="KW-1185">Reference proteome</keyword>
<dbReference type="EC" id="4.2.1.149" evidence="1"/>
<dbReference type="Proteomes" id="UP000244898">
    <property type="component" value="Unassembled WGS sequence"/>
</dbReference>
<dbReference type="SUPFAM" id="SSF52096">
    <property type="entry name" value="ClpP/crotonase"/>
    <property type="match status" value="1"/>
</dbReference>
<protein>
    <submittedName>
        <fullName evidence="1">Carnitinyl-CoA dehydratase</fullName>
        <ecNumber evidence="1">4.2.1.149</ecNumber>
    </submittedName>
</protein>
<dbReference type="GO" id="GO:0016829">
    <property type="term" value="F:lyase activity"/>
    <property type="evidence" value="ECO:0007669"/>
    <property type="project" value="UniProtKB-KW"/>
</dbReference>
<evidence type="ECO:0000313" key="1">
    <source>
        <dbReference type="EMBL" id="SPJ28807.1"/>
    </source>
</evidence>
<dbReference type="RefSeq" id="WP_108787579.1">
    <property type="nucleotide sequence ID" value="NZ_ONZG01000005.1"/>
</dbReference>
<dbReference type="EMBL" id="ONZG01000005">
    <property type="protein sequence ID" value="SPJ28807.1"/>
    <property type="molecule type" value="Genomic_DNA"/>
</dbReference>
<gene>
    <name evidence="1" type="primary">caiD_3</name>
    <name evidence="1" type="ORF">TRM7615_02315</name>
</gene>
<organism evidence="1 2">
    <name type="scientific">Falsiruegeria mediterranea M17</name>
    <dbReference type="NCBI Taxonomy" id="1200281"/>
    <lineage>
        <taxon>Bacteria</taxon>
        <taxon>Pseudomonadati</taxon>
        <taxon>Pseudomonadota</taxon>
        <taxon>Alphaproteobacteria</taxon>
        <taxon>Rhodobacterales</taxon>
        <taxon>Roseobacteraceae</taxon>
        <taxon>Falsiruegeria</taxon>
    </lineage>
</organism>
<dbReference type="GO" id="GO:0006635">
    <property type="term" value="P:fatty acid beta-oxidation"/>
    <property type="evidence" value="ECO:0007669"/>
    <property type="project" value="TreeGrafter"/>
</dbReference>
<evidence type="ECO:0000313" key="2">
    <source>
        <dbReference type="Proteomes" id="UP000244898"/>
    </source>
</evidence>
<dbReference type="InterPro" id="IPR029045">
    <property type="entry name" value="ClpP/crotonase-like_dom_sf"/>
</dbReference>
<dbReference type="PANTHER" id="PTHR11941:SF54">
    <property type="entry name" value="ENOYL-COA HYDRATASE, MITOCHONDRIAL"/>
    <property type="match status" value="1"/>
</dbReference>
<dbReference type="Gene3D" id="3.90.226.10">
    <property type="entry name" value="2-enoyl-CoA Hydratase, Chain A, domain 1"/>
    <property type="match status" value="1"/>
</dbReference>
<proteinExistence type="predicted"/>
<dbReference type="AlphaFoldDB" id="A0A2R8C8P4"/>
<dbReference type="PANTHER" id="PTHR11941">
    <property type="entry name" value="ENOYL-COA HYDRATASE-RELATED"/>
    <property type="match status" value="1"/>
</dbReference>
<reference evidence="2" key="1">
    <citation type="submission" date="2018-03" db="EMBL/GenBank/DDBJ databases">
        <authorList>
            <person name="Rodrigo-Torres L."/>
            <person name="Arahal R. D."/>
            <person name="Lucena T."/>
        </authorList>
    </citation>
    <scope>NUCLEOTIDE SEQUENCE [LARGE SCALE GENOMIC DNA]</scope>
    <source>
        <strain evidence="2">CECT 7615</strain>
    </source>
</reference>
<dbReference type="CDD" id="cd06558">
    <property type="entry name" value="crotonase-like"/>
    <property type="match status" value="1"/>
</dbReference>